<reference evidence="2 3" key="1">
    <citation type="submission" date="2016-05" db="EMBL/GenBank/DDBJ databases">
        <title>Genome sequencing reveals origins of a unique bacterial endosymbiosis in the earliest lineages of terrestrial Fungi.</title>
        <authorList>
            <consortium name="DOE Joint Genome Institute"/>
            <person name="Uehling J."/>
            <person name="Gryganskyi A."/>
            <person name="Hameed K."/>
            <person name="Tschaplinski T."/>
            <person name="Misztal P."/>
            <person name="Wu S."/>
            <person name="Desiro A."/>
            <person name="Vande Pol N."/>
            <person name="Du Z.-Y."/>
            <person name="Zienkiewicz A."/>
            <person name="Zienkiewicz K."/>
            <person name="Morin E."/>
            <person name="Tisserant E."/>
            <person name="Splivallo R."/>
            <person name="Hainaut M."/>
            <person name="Henrissat B."/>
            <person name="Ohm R."/>
            <person name="Kuo A."/>
            <person name="Yan J."/>
            <person name="Lipzen A."/>
            <person name="Nolan M."/>
            <person name="Labutti K."/>
            <person name="Barry K."/>
            <person name="Goldstein A."/>
            <person name="Labbe J."/>
            <person name="Schadt C."/>
            <person name="Tuskan G."/>
            <person name="Grigoriev I."/>
            <person name="Martin F."/>
            <person name="Vilgalys R."/>
            <person name="Bonito G."/>
        </authorList>
    </citation>
    <scope>NUCLEOTIDE SEQUENCE [LARGE SCALE GENOMIC DNA]</scope>
    <source>
        <strain evidence="2 3">AG-77</strain>
    </source>
</reference>
<dbReference type="Proteomes" id="UP000078512">
    <property type="component" value="Unassembled WGS sequence"/>
</dbReference>
<name>A0A197JWQ0_9FUNG</name>
<evidence type="ECO:0000313" key="2">
    <source>
        <dbReference type="EMBL" id="OAQ28709.1"/>
    </source>
</evidence>
<proteinExistence type="predicted"/>
<protein>
    <submittedName>
        <fullName evidence="2">Uncharacterized protein</fullName>
    </submittedName>
</protein>
<accession>A0A197JWQ0</accession>
<evidence type="ECO:0000313" key="3">
    <source>
        <dbReference type="Proteomes" id="UP000078512"/>
    </source>
</evidence>
<feature type="region of interest" description="Disordered" evidence="1">
    <location>
        <begin position="150"/>
        <end position="174"/>
    </location>
</feature>
<evidence type="ECO:0000256" key="1">
    <source>
        <dbReference type="SAM" id="MobiDB-lite"/>
    </source>
</evidence>
<organism evidence="2 3">
    <name type="scientific">Linnemannia elongata AG-77</name>
    <dbReference type="NCBI Taxonomy" id="1314771"/>
    <lineage>
        <taxon>Eukaryota</taxon>
        <taxon>Fungi</taxon>
        <taxon>Fungi incertae sedis</taxon>
        <taxon>Mucoromycota</taxon>
        <taxon>Mortierellomycotina</taxon>
        <taxon>Mortierellomycetes</taxon>
        <taxon>Mortierellales</taxon>
        <taxon>Mortierellaceae</taxon>
        <taxon>Linnemannia</taxon>
    </lineage>
</organism>
<dbReference type="EMBL" id="KV442046">
    <property type="protein sequence ID" value="OAQ28709.1"/>
    <property type="molecule type" value="Genomic_DNA"/>
</dbReference>
<keyword evidence="3" id="KW-1185">Reference proteome</keyword>
<sequence>MTIQDTHISDQTVRRVNNNGQPTNTSASTETIYHVWHRNRCLAKIFFSGMTSKLLSTTPSSLFGLESSFLCFSTVPPSKLWIHSASPLFPAQPWMFSEVNREQLSVAGVSSDSVTSHGLKKQQRQPSNVTTTPKLQAILNDQAAPKDNEIDAQKPSAVSSTSNNSDSPSASRYYKTSAQGHAHVRDNIGFLYLCGQERWIGVRRQLTMERHLKTVEGASLKFDTTSAS</sequence>
<gene>
    <name evidence="2" type="ORF">K457DRAFT_1876556</name>
</gene>
<feature type="compositionally biased region" description="Low complexity" evidence="1">
    <location>
        <begin position="155"/>
        <end position="171"/>
    </location>
</feature>
<dbReference type="AlphaFoldDB" id="A0A197JWQ0"/>